<keyword evidence="3" id="KW-1185">Reference proteome</keyword>
<dbReference type="InterPro" id="IPR018624">
    <property type="entry name" value="Sec66"/>
</dbReference>
<dbReference type="GO" id="GO:0031207">
    <property type="term" value="C:Sec62/Sec63 complex"/>
    <property type="evidence" value="ECO:0007669"/>
    <property type="project" value="InterPro"/>
</dbReference>
<dbReference type="PANTHER" id="PTHR28229:SF1">
    <property type="entry name" value="TRANSLOCATION PROTEIN SEC66"/>
    <property type="match status" value="1"/>
</dbReference>
<protein>
    <submittedName>
        <fullName evidence="2">Translocation protein S66</fullName>
    </submittedName>
</protein>
<dbReference type="GO" id="GO:0031204">
    <property type="term" value="P:post-translational protein targeting to membrane, translocation"/>
    <property type="evidence" value="ECO:0007669"/>
    <property type="project" value="InterPro"/>
</dbReference>
<name>A0A9P6WBA6_MAUEX</name>
<evidence type="ECO:0000313" key="2">
    <source>
        <dbReference type="EMBL" id="KAG0667831.1"/>
    </source>
</evidence>
<dbReference type="PANTHER" id="PTHR28229">
    <property type="entry name" value="TRANSLOCATION PROTEIN SEC66"/>
    <property type="match status" value="1"/>
</dbReference>
<dbReference type="Pfam" id="PF09802">
    <property type="entry name" value="Sec66"/>
    <property type="match status" value="1"/>
</dbReference>
<keyword evidence="1" id="KW-0472">Membrane</keyword>
<comment type="caution">
    <text evidence="2">The sequence shown here is derived from an EMBL/GenBank/DDBJ whole genome shotgun (WGS) entry which is preliminary data.</text>
</comment>
<sequence>MADNSTFEEGFNNTYTDYSSFNGTFNGTYSNNTNGTFTGAEEKVETIPISFYTPIVYAVILIVSLMIFSRRYKANRIRKLAEQPEIFDEHDAKELYFELQGLSTTEKIHEKVLKAALLNRGAEAIRRTLKLKELAPQIELMYKNGSVGEDYWERFQAETKFVEVEFRETIQEAENLQPGWPKLFATLCQEICFNQALSRRYQSILKRKEVCIEEWDLKINSDGTLTK</sequence>
<evidence type="ECO:0000313" key="3">
    <source>
        <dbReference type="Proteomes" id="UP000750334"/>
    </source>
</evidence>
<dbReference type="AlphaFoldDB" id="A0A9P6WBA6"/>
<reference evidence="2 3" key="1">
    <citation type="submission" date="2020-11" db="EMBL/GenBank/DDBJ databases">
        <title>Kefir isolates.</title>
        <authorList>
            <person name="Marcisauskas S."/>
            <person name="Kim Y."/>
            <person name="Blasche S."/>
        </authorList>
    </citation>
    <scope>NUCLEOTIDE SEQUENCE [LARGE SCALE GENOMIC DNA]</scope>
    <source>
        <strain evidence="2 3">OG2</strain>
    </source>
</reference>
<dbReference type="Proteomes" id="UP000750334">
    <property type="component" value="Unassembled WGS sequence"/>
</dbReference>
<keyword evidence="1" id="KW-1133">Transmembrane helix</keyword>
<gene>
    <name evidence="2" type="primary">SEC66</name>
    <name evidence="2" type="ORF">C6P45_005332</name>
</gene>
<accession>A0A9P6WBA6</accession>
<proteinExistence type="predicted"/>
<keyword evidence="1" id="KW-0812">Transmembrane</keyword>
<evidence type="ECO:0000256" key="1">
    <source>
        <dbReference type="SAM" id="Phobius"/>
    </source>
</evidence>
<dbReference type="OrthoDB" id="73168at2759"/>
<organism evidence="2 3">
    <name type="scientific">Maudiozyma exigua</name>
    <name type="common">Yeast</name>
    <name type="synonym">Kazachstania exigua</name>
    <dbReference type="NCBI Taxonomy" id="34358"/>
    <lineage>
        <taxon>Eukaryota</taxon>
        <taxon>Fungi</taxon>
        <taxon>Dikarya</taxon>
        <taxon>Ascomycota</taxon>
        <taxon>Saccharomycotina</taxon>
        <taxon>Saccharomycetes</taxon>
        <taxon>Saccharomycetales</taxon>
        <taxon>Saccharomycetaceae</taxon>
        <taxon>Maudiozyma</taxon>
    </lineage>
</organism>
<feature type="transmembrane region" description="Helical" evidence="1">
    <location>
        <begin position="49"/>
        <end position="69"/>
    </location>
</feature>
<dbReference type="EMBL" id="PUHR01000090">
    <property type="protein sequence ID" value="KAG0667831.1"/>
    <property type="molecule type" value="Genomic_DNA"/>
</dbReference>